<feature type="compositionally biased region" description="Low complexity" evidence="1">
    <location>
        <begin position="209"/>
        <end position="218"/>
    </location>
</feature>
<feature type="compositionally biased region" description="Basic and acidic residues" evidence="1">
    <location>
        <begin position="356"/>
        <end position="368"/>
    </location>
</feature>
<feature type="compositionally biased region" description="Polar residues" evidence="1">
    <location>
        <begin position="294"/>
        <end position="309"/>
    </location>
</feature>
<feature type="compositionally biased region" description="Low complexity" evidence="1">
    <location>
        <begin position="13"/>
        <end position="22"/>
    </location>
</feature>
<feature type="compositionally biased region" description="Basic and acidic residues" evidence="1">
    <location>
        <begin position="584"/>
        <end position="598"/>
    </location>
</feature>
<feature type="region of interest" description="Disordered" evidence="1">
    <location>
        <begin position="117"/>
        <end position="136"/>
    </location>
</feature>
<protein>
    <submittedName>
        <fullName evidence="2">Uncharacterized protein</fullName>
    </submittedName>
</protein>
<dbReference type="RefSeq" id="XP_018277752.1">
    <property type="nucleotide sequence ID" value="XM_018423570.1"/>
</dbReference>
<feature type="compositionally biased region" description="Polar residues" evidence="1">
    <location>
        <begin position="255"/>
        <end position="277"/>
    </location>
</feature>
<feature type="region of interest" description="Disordered" evidence="1">
    <location>
        <begin position="197"/>
        <end position="238"/>
    </location>
</feature>
<feature type="region of interest" description="Disordered" evidence="1">
    <location>
        <begin position="325"/>
        <end position="537"/>
    </location>
</feature>
<feature type="region of interest" description="Disordered" evidence="1">
    <location>
        <begin position="1"/>
        <end position="67"/>
    </location>
</feature>
<feature type="compositionally biased region" description="Low complexity" evidence="1">
    <location>
        <begin position="528"/>
        <end position="537"/>
    </location>
</feature>
<feature type="region of interest" description="Disordered" evidence="1">
    <location>
        <begin position="255"/>
        <end position="309"/>
    </location>
</feature>
<sequence>MATPDERHDDVQSASSASASASPLGTSGELISLSDAESAGKSPDVPIFDVETPPPAPDFYHSFPAVPASTALDGEELDDHYAAGGVDASPRGSVSMNVGEEMDAETRRYIVQHGARAPFDPDRAPSPYPMRAAPSAPSPLVAVAGAEYDFPGDSDAVSPSADVPLVSLPTERQPSLELDPETLAREQRAYIIEHGVRSPSPFHAPPDAAPATAPSFADVTGKAIGPTDEKGAEGEKHTHDACDLLSSGDVAHTSVTAVSHGSSTSTPRPSFYSTRNMNPDVPQPVDAPQHKHFPSTNVEPGPTADTTQRLESVEAKEEVEARRYSKASLPATPAHRHFPPTNVEPGPTADTTQRLESVEAKEEVEVRRYSKASLPQTPAHRHFPPTNIEPGPTADITQRLESVEAKEETDAAASRLRKPSLPATPAHHHFPPTNIEPGPTADITQRLESVEAKEEADYTQTVPAPAPAHRHFPPTNEEPGPTADTTQRLESLEAKEGAESAPARHQHAPFTNPERGAADTTQRLESQSKTSTKTKTTTTYIPAVHQHVAPARAIDPLRQSRELRALALPITTESVFRAALTGEETPKAEDKNPLERRTPATAPAPAPALVRAHMWWDGNLPRRIAIATLLGAAACGAYRVSDDGACETLALACAWFAAAAVGALRPGPMDGKGCLDLVVSTSASVLAAALLGLGK</sequence>
<evidence type="ECO:0000313" key="2">
    <source>
        <dbReference type="EMBL" id="KLT41261.1"/>
    </source>
</evidence>
<gene>
    <name evidence="2" type="ORF">CC85DRAFT_286582</name>
</gene>
<feature type="compositionally biased region" description="Basic and acidic residues" evidence="1">
    <location>
        <begin position="1"/>
        <end position="11"/>
    </location>
</feature>
<feature type="region of interest" description="Disordered" evidence="1">
    <location>
        <begin position="581"/>
        <end position="601"/>
    </location>
</feature>
<keyword evidence="3" id="KW-1185">Reference proteome</keyword>
<feature type="compositionally biased region" description="Basic and acidic residues" evidence="1">
    <location>
        <begin position="227"/>
        <end position="238"/>
    </location>
</feature>
<dbReference type="GeneID" id="28984173"/>
<dbReference type="EMBL" id="KQ087220">
    <property type="protein sequence ID" value="KLT41261.1"/>
    <property type="molecule type" value="Genomic_DNA"/>
</dbReference>
<evidence type="ECO:0000256" key="1">
    <source>
        <dbReference type="SAM" id="MobiDB-lite"/>
    </source>
</evidence>
<organism evidence="2 3">
    <name type="scientific">Cutaneotrichosporon oleaginosum</name>
    <dbReference type="NCBI Taxonomy" id="879819"/>
    <lineage>
        <taxon>Eukaryota</taxon>
        <taxon>Fungi</taxon>
        <taxon>Dikarya</taxon>
        <taxon>Basidiomycota</taxon>
        <taxon>Agaricomycotina</taxon>
        <taxon>Tremellomycetes</taxon>
        <taxon>Trichosporonales</taxon>
        <taxon>Trichosporonaceae</taxon>
        <taxon>Cutaneotrichosporon</taxon>
    </lineage>
</organism>
<reference evidence="2 3" key="1">
    <citation type="submission" date="2015-03" db="EMBL/GenBank/DDBJ databases">
        <title>Genomics and transcriptomics of the oil-accumulating basidiomycete yeast T. oleaginosus allow insights into substrate utilization and the diverse evolutionary trajectories of mating systems in fungi.</title>
        <authorList>
            <consortium name="DOE Joint Genome Institute"/>
            <person name="Kourist R."/>
            <person name="Kracht O."/>
            <person name="Bracharz F."/>
            <person name="Lipzen A."/>
            <person name="Nolan M."/>
            <person name="Ohm R."/>
            <person name="Grigoriev I."/>
            <person name="Sun S."/>
            <person name="Heitman J."/>
            <person name="Bruck T."/>
            <person name="Nowrousian M."/>
        </authorList>
    </citation>
    <scope>NUCLEOTIDE SEQUENCE [LARGE SCALE GENOMIC DNA]</scope>
    <source>
        <strain evidence="2 3">IBC0246</strain>
    </source>
</reference>
<dbReference type="Proteomes" id="UP000053611">
    <property type="component" value="Unassembled WGS sequence"/>
</dbReference>
<accession>A0A0J0XJN1</accession>
<name>A0A0J0XJN1_9TREE</name>
<proteinExistence type="predicted"/>
<dbReference type="AlphaFoldDB" id="A0A0J0XJN1"/>
<evidence type="ECO:0000313" key="3">
    <source>
        <dbReference type="Proteomes" id="UP000053611"/>
    </source>
</evidence>